<feature type="domain" description="Glyoxalase/fosfomycin resistance/dioxygenase" evidence="1">
    <location>
        <begin position="13"/>
        <end position="115"/>
    </location>
</feature>
<dbReference type="Gene3D" id="3.10.180.10">
    <property type="entry name" value="2,3-Dihydroxybiphenyl 1,2-Dioxygenase, domain 1"/>
    <property type="match status" value="1"/>
</dbReference>
<dbReference type="EMBL" id="JBHSEK010000008">
    <property type="protein sequence ID" value="MFC4490619.1"/>
    <property type="molecule type" value="Genomic_DNA"/>
</dbReference>
<gene>
    <name evidence="2" type="ORF">ACFO0R_13435</name>
</gene>
<evidence type="ECO:0000313" key="3">
    <source>
        <dbReference type="Proteomes" id="UP001595999"/>
    </source>
</evidence>
<dbReference type="CDD" id="cd08356">
    <property type="entry name" value="VOC_CChe_VCA0619_like"/>
    <property type="match status" value="1"/>
</dbReference>
<dbReference type="SUPFAM" id="SSF54593">
    <property type="entry name" value="Glyoxalase/Bleomycin resistance protein/Dihydroxybiphenyl dioxygenase"/>
    <property type="match status" value="1"/>
</dbReference>
<reference evidence="3" key="1">
    <citation type="journal article" date="2019" name="Int. J. Syst. Evol. Microbiol.">
        <title>The Global Catalogue of Microorganisms (GCM) 10K type strain sequencing project: providing services to taxonomists for standard genome sequencing and annotation.</title>
        <authorList>
            <consortium name="The Broad Institute Genomics Platform"/>
            <consortium name="The Broad Institute Genome Sequencing Center for Infectious Disease"/>
            <person name="Wu L."/>
            <person name="Ma J."/>
        </authorList>
    </citation>
    <scope>NUCLEOTIDE SEQUENCE [LARGE SCALE GENOMIC DNA]</scope>
    <source>
        <strain evidence="3">CGMCC 4.7608</strain>
    </source>
</reference>
<sequence length="119" mass="13548">MTTLHSIEIKAFVPARDYALSQRFYADLGFEQKSDSHGVSYFVHGQCSFLLQDFYHPQLAENLMLHLLVSDAAAWHLLAQGVAQRYAVQLGPLTEQPWGMLDFCLHDPCGVLWRIGQNR</sequence>
<dbReference type="InterPro" id="IPR004360">
    <property type="entry name" value="Glyas_Fos-R_dOase_dom"/>
</dbReference>
<organism evidence="2 3">
    <name type="scientific">Chromobacterium aquaticum</name>
    <dbReference type="NCBI Taxonomy" id="467180"/>
    <lineage>
        <taxon>Bacteria</taxon>
        <taxon>Pseudomonadati</taxon>
        <taxon>Pseudomonadota</taxon>
        <taxon>Betaproteobacteria</taxon>
        <taxon>Neisseriales</taxon>
        <taxon>Chromobacteriaceae</taxon>
        <taxon>Chromobacterium</taxon>
    </lineage>
</organism>
<protein>
    <submittedName>
        <fullName evidence="2">VOC family protein</fullName>
    </submittedName>
</protein>
<dbReference type="Proteomes" id="UP001595999">
    <property type="component" value="Unassembled WGS sequence"/>
</dbReference>
<dbReference type="Pfam" id="PF00903">
    <property type="entry name" value="Glyoxalase"/>
    <property type="match status" value="1"/>
</dbReference>
<dbReference type="InterPro" id="IPR029068">
    <property type="entry name" value="Glyas_Bleomycin-R_OHBP_Dase"/>
</dbReference>
<comment type="caution">
    <text evidence="2">The sequence shown here is derived from an EMBL/GenBank/DDBJ whole genome shotgun (WGS) entry which is preliminary data.</text>
</comment>
<evidence type="ECO:0000313" key="2">
    <source>
        <dbReference type="EMBL" id="MFC4490619.1"/>
    </source>
</evidence>
<name>A0ABV8ZSC5_9NEIS</name>
<dbReference type="RefSeq" id="WP_231463456.1">
    <property type="nucleotide sequence ID" value="NZ_JAJOHW010000100.1"/>
</dbReference>
<keyword evidence="3" id="KW-1185">Reference proteome</keyword>
<accession>A0ABV8ZSC5</accession>
<evidence type="ECO:0000259" key="1">
    <source>
        <dbReference type="Pfam" id="PF00903"/>
    </source>
</evidence>
<proteinExistence type="predicted"/>